<dbReference type="SMART" id="SM00368">
    <property type="entry name" value="LRR_RI"/>
    <property type="match status" value="13"/>
</dbReference>
<evidence type="ECO:0000256" key="1">
    <source>
        <dbReference type="ARBA" id="ARBA00022468"/>
    </source>
</evidence>
<accession>A0A0M0KBE3</accession>
<dbReference type="GO" id="GO:0031267">
    <property type="term" value="F:small GTPase binding"/>
    <property type="evidence" value="ECO:0007669"/>
    <property type="project" value="TreeGrafter"/>
</dbReference>
<dbReference type="OrthoDB" id="184583at2759"/>
<evidence type="ECO:0000256" key="3">
    <source>
        <dbReference type="ARBA" id="ARBA00022737"/>
    </source>
</evidence>
<dbReference type="PANTHER" id="PTHR24113">
    <property type="entry name" value="RAN GTPASE-ACTIVATING PROTEIN 1"/>
    <property type="match status" value="1"/>
</dbReference>
<dbReference type="PANTHER" id="PTHR24113:SF12">
    <property type="entry name" value="RAN GTPASE-ACTIVATING PROTEIN 1"/>
    <property type="match status" value="1"/>
</dbReference>
<dbReference type="GO" id="GO:0005829">
    <property type="term" value="C:cytosol"/>
    <property type="evidence" value="ECO:0007669"/>
    <property type="project" value="TreeGrafter"/>
</dbReference>
<dbReference type="InterPro" id="IPR001611">
    <property type="entry name" value="Leu-rich_rpt"/>
</dbReference>
<evidence type="ECO:0000313" key="6">
    <source>
        <dbReference type="Proteomes" id="UP000037460"/>
    </source>
</evidence>
<dbReference type="Proteomes" id="UP000037460">
    <property type="component" value="Unassembled WGS sequence"/>
</dbReference>
<dbReference type="Gene3D" id="3.30.710.10">
    <property type="entry name" value="Potassium Channel Kv1.1, Chain A"/>
    <property type="match status" value="1"/>
</dbReference>
<dbReference type="EMBL" id="JWZX01000630">
    <property type="protein sequence ID" value="KOO36099.1"/>
    <property type="molecule type" value="Genomic_DNA"/>
</dbReference>
<dbReference type="InterPro" id="IPR027038">
    <property type="entry name" value="RanGap"/>
</dbReference>
<reference evidence="6" key="1">
    <citation type="journal article" date="2015" name="PLoS Genet.">
        <title>Genome Sequence and Transcriptome Analyses of Chrysochromulina tobin: Metabolic Tools for Enhanced Algal Fitness in the Prominent Order Prymnesiales (Haptophyceae).</title>
        <authorList>
            <person name="Hovde B.T."/>
            <person name="Deodato C.R."/>
            <person name="Hunsperger H.M."/>
            <person name="Ryken S.A."/>
            <person name="Yost W."/>
            <person name="Jha R.K."/>
            <person name="Patterson J."/>
            <person name="Monnat R.J. Jr."/>
            <person name="Barlow S.B."/>
            <person name="Starkenburg S.R."/>
            <person name="Cattolico R.A."/>
        </authorList>
    </citation>
    <scope>NUCLEOTIDE SEQUENCE</scope>
    <source>
        <strain evidence="6">CCMP291</strain>
    </source>
</reference>
<organism evidence="5 6">
    <name type="scientific">Chrysochromulina tobinii</name>
    <dbReference type="NCBI Taxonomy" id="1460289"/>
    <lineage>
        <taxon>Eukaryota</taxon>
        <taxon>Haptista</taxon>
        <taxon>Haptophyta</taxon>
        <taxon>Prymnesiophyceae</taxon>
        <taxon>Prymnesiales</taxon>
        <taxon>Chrysochromulinaceae</taxon>
        <taxon>Chrysochromulina</taxon>
    </lineage>
</organism>
<dbReference type="InterPro" id="IPR011333">
    <property type="entry name" value="SKP1/BTB/POZ_sf"/>
</dbReference>
<dbReference type="GO" id="GO:0005096">
    <property type="term" value="F:GTPase activator activity"/>
    <property type="evidence" value="ECO:0007669"/>
    <property type="project" value="UniProtKB-KW"/>
</dbReference>
<keyword evidence="1" id="KW-0343">GTPase activation</keyword>
<keyword evidence="2" id="KW-0433">Leucine-rich repeat</keyword>
<feature type="region of interest" description="Disordered" evidence="4">
    <location>
        <begin position="1"/>
        <end position="23"/>
    </location>
</feature>
<dbReference type="GO" id="GO:0048471">
    <property type="term" value="C:perinuclear region of cytoplasm"/>
    <property type="evidence" value="ECO:0007669"/>
    <property type="project" value="TreeGrafter"/>
</dbReference>
<dbReference type="GO" id="GO:0006913">
    <property type="term" value="P:nucleocytoplasmic transport"/>
    <property type="evidence" value="ECO:0007669"/>
    <property type="project" value="TreeGrafter"/>
</dbReference>
<dbReference type="GO" id="GO:0005634">
    <property type="term" value="C:nucleus"/>
    <property type="evidence" value="ECO:0007669"/>
    <property type="project" value="TreeGrafter"/>
</dbReference>
<keyword evidence="6" id="KW-1185">Reference proteome</keyword>
<dbReference type="Pfam" id="PF13516">
    <property type="entry name" value="LRR_6"/>
    <property type="match status" value="10"/>
</dbReference>
<protein>
    <recommendedName>
        <fullName evidence="7">Protein nlrc3</fullName>
    </recommendedName>
</protein>
<sequence>MRAPSVEEQEEAPTAKKAKHEEQIRVRARDGEEVTLSRDAARLMGTLKDLMDLATSEDGIYPMPTIMASTLQMVCKLNDPGYTWPSSDEHSLFQLIQLIEDALYLDAPIALKHIQRAIASRLNGKRAPELCALIGAAGDFGSAEEHAPPNAEPAFVPEDVEAPQQPACSTLPPEPLQQPSFSADAMEAALGLVDVATLAELKGVTRSWRALAQRVLCSRLCRRDGQPGPTRLDEITDLDVEQLIEAGRPGDAAVGGRMLPGLARLHGYGHVVDVAAVRAADLQCEMGNSRRPSLLHGAYEVALNSCISGEGEPPLRLTIAAVACAGSGVICGIPVQRLREDRVQVLNLSNRGLHVPAAMLVAYLIPATSVLRRCNLLKNSFDVESAKKLAKMGAEKGIMLSGMTRDQTVANFPGQSLQPADAILIASDLKFMAVVTTLGLNQNNIGPEGAIAIAEALKVNAVVTILDLGSNSIGDKGAIAIAEALKVNAVVTTLDLENNNIGPEGAIAIAEALKVNAVMKNLSVAYNSNIVGEAAQQLAAAALGSLSLEVLSGVPIKELRAGKLTKLDRQGKGLGLTECIVLAELIKFSAVLTELMLGGNNIGPEGAIAIAEALKDNAVLTDLRLDNNNIGAEGAKAIAEALKVNAVMTTLYLGNNSIGDEGAIVIAEALKVNAVLTSVDLQLNSIGDDGAKAIAEALQVNAVVTTLGLYNNMIGVNGAIAIAEALKVNAVLTALGLAGNNIRNRGAIAIAEALKVNAVLTKLVIWGNNIGDEGAKAIAEALKVNAVVTTLDLYGNSIGPEGAKAIAEALKVNAVLTKLDLKYNSNMGDAGKQTLRDAVKDRSGFELEL</sequence>
<evidence type="ECO:0000256" key="2">
    <source>
        <dbReference type="ARBA" id="ARBA00022614"/>
    </source>
</evidence>
<dbReference type="SUPFAM" id="SSF52047">
    <property type="entry name" value="RNI-like"/>
    <property type="match status" value="2"/>
</dbReference>
<evidence type="ECO:0000256" key="4">
    <source>
        <dbReference type="SAM" id="MobiDB-lite"/>
    </source>
</evidence>
<gene>
    <name evidence="5" type="ORF">Ctob_015824</name>
</gene>
<evidence type="ECO:0000313" key="5">
    <source>
        <dbReference type="EMBL" id="KOO36099.1"/>
    </source>
</evidence>
<proteinExistence type="predicted"/>
<dbReference type="InterPro" id="IPR032675">
    <property type="entry name" value="LRR_dom_sf"/>
</dbReference>
<dbReference type="Gene3D" id="3.80.10.10">
    <property type="entry name" value="Ribonuclease Inhibitor"/>
    <property type="match status" value="4"/>
</dbReference>
<name>A0A0M0KBE3_9EUKA</name>
<evidence type="ECO:0008006" key="7">
    <source>
        <dbReference type="Google" id="ProtNLM"/>
    </source>
</evidence>
<comment type="caution">
    <text evidence="5">The sequence shown here is derived from an EMBL/GenBank/DDBJ whole genome shotgun (WGS) entry which is preliminary data.</text>
</comment>
<dbReference type="AlphaFoldDB" id="A0A0M0KBE3"/>
<keyword evidence="3" id="KW-0677">Repeat</keyword>